<dbReference type="InterPro" id="IPR043128">
    <property type="entry name" value="Rev_trsase/Diguanyl_cyclase"/>
</dbReference>
<feature type="domain" description="EAL" evidence="5">
    <location>
        <begin position="556"/>
        <end position="810"/>
    </location>
</feature>
<dbReference type="InterPro" id="IPR001789">
    <property type="entry name" value="Sig_transdc_resp-reg_receiver"/>
</dbReference>
<dbReference type="Gene3D" id="3.30.450.20">
    <property type="entry name" value="PAS domain"/>
    <property type="match status" value="2"/>
</dbReference>
<dbReference type="SMART" id="SM00052">
    <property type="entry name" value="EAL"/>
    <property type="match status" value="1"/>
</dbReference>
<dbReference type="CDD" id="cd01949">
    <property type="entry name" value="GGDEF"/>
    <property type="match status" value="1"/>
</dbReference>
<dbReference type="PROSITE" id="PS50887">
    <property type="entry name" value="GGDEF"/>
    <property type="match status" value="1"/>
</dbReference>
<evidence type="ECO:0000259" key="4">
    <source>
        <dbReference type="PROSITE" id="PS50113"/>
    </source>
</evidence>
<dbReference type="SUPFAM" id="SSF55073">
    <property type="entry name" value="Nucleotide cyclase"/>
    <property type="match status" value="1"/>
</dbReference>
<dbReference type="EMBL" id="VMNH01000018">
    <property type="protein sequence ID" value="TVO71946.1"/>
    <property type="molecule type" value="Genomic_DNA"/>
</dbReference>
<dbReference type="InterPro" id="IPR013767">
    <property type="entry name" value="PAS_fold"/>
</dbReference>
<dbReference type="RefSeq" id="WP_144359657.1">
    <property type="nucleotide sequence ID" value="NZ_VMNH01000018.1"/>
</dbReference>
<dbReference type="SMART" id="SM00091">
    <property type="entry name" value="PAS"/>
    <property type="match status" value="2"/>
</dbReference>
<evidence type="ECO:0000259" key="3">
    <source>
        <dbReference type="PROSITE" id="PS50112"/>
    </source>
</evidence>
<feature type="domain" description="PAC" evidence="4">
    <location>
        <begin position="330"/>
        <end position="382"/>
    </location>
</feature>
<feature type="domain" description="PAS" evidence="3">
    <location>
        <begin position="129"/>
        <end position="174"/>
    </location>
</feature>
<keyword evidence="1" id="KW-0597">Phosphoprotein</keyword>
<dbReference type="Gene3D" id="3.30.70.270">
    <property type="match status" value="1"/>
</dbReference>
<dbReference type="Pfam" id="PF00563">
    <property type="entry name" value="EAL"/>
    <property type="match status" value="1"/>
</dbReference>
<feature type="modified residue" description="4-aspartylphosphate" evidence="1">
    <location>
        <position position="53"/>
    </location>
</feature>
<dbReference type="Pfam" id="PF13426">
    <property type="entry name" value="PAS_9"/>
    <property type="match status" value="1"/>
</dbReference>
<dbReference type="PROSITE" id="PS50883">
    <property type="entry name" value="EAL"/>
    <property type="match status" value="1"/>
</dbReference>
<dbReference type="PANTHER" id="PTHR44757:SF2">
    <property type="entry name" value="BIOFILM ARCHITECTURE MAINTENANCE PROTEIN MBAA"/>
    <property type="match status" value="1"/>
</dbReference>
<reference evidence="7 8" key="1">
    <citation type="submission" date="2019-07" db="EMBL/GenBank/DDBJ databases">
        <title>The pathways for chlorine oxyanion respiration interact through the shared metabolite chlorate.</title>
        <authorList>
            <person name="Barnum T.P."/>
            <person name="Cheng Y."/>
            <person name="Hill K.A."/>
            <person name="Lucas L.N."/>
            <person name="Carlson H.K."/>
            <person name="Coates J.D."/>
        </authorList>
    </citation>
    <scope>NUCLEOTIDE SEQUENCE [LARGE SCALE GENOMIC DNA]</scope>
    <source>
        <strain evidence="7 8">BK-1</strain>
    </source>
</reference>
<evidence type="ECO:0000256" key="1">
    <source>
        <dbReference type="PROSITE-ProRule" id="PRU00169"/>
    </source>
</evidence>
<dbReference type="SUPFAM" id="SSF52172">
    <property type="entry name" value="CheY-like"/>
    <property type="match status" value="1"/>
</dbReference>
<dbReference type="SUPFAM" id="SSF141868">
    <property type="entry name" value="EAL domain-like"/>
    <property type="match status" value="1"/>
</dbReference>
<dbReference type="SMART" id="SM00086">
    <property type="entry name" value="PAC"/>
    <property type="match status" value="1"/>
</dbReference>
<evidence type="ECO:0000259" key="6">
    <source>
        <dbReference type="PROSITE" id="PS50887"/>
    </source>
</evidence>
<accession>A0A557S3F2</accession>
<dbReference type="PANTHER" id="PTHR44757">
    <property type="entry name" value="DIGUANYLATE CYCLASE DGCP"/>
    <property type="match status" value="1"/>
</dbReference>
<dbReference type="GO" id="GO:0000160">
    <property type="term" value="P:phosphorelay signal transduction system"/>
    <property type="evidence" value="ECO:0007669"/>
    <property type="project" value="InterPro"/>
</dbReference>
<dbReference type="InterPro" id="IPR000700">
    <property type="entry name" value="PAS-assoc_C"/>
</dbReference>
<dbReference type="InterPro" id="IPR000160">
    <property type="entry name" value="GGDEF_dom"/>
</dbReference>
<dbReference type="SMART" id="SM00448">
    <property type="entry name" value="REC"/>
    <property type="match status" value="1"/>
</dbReference>
<dbReference type="PROSITE" id="PS50113">
    <property type="entry name" value="PAC"/>
    <property type="match status" value="1"/>
</dbReference>
<sequence>MGRILVVEDDLLMGQDISLKLQQLGYEVVAVVATSEAALTVARDKQPDLILMDIVLEGEVDGIETAARIRQTNNIPIIYLTAYDDEEFIRRACITEPYGYVLKPYTARELHAVVSISLYKAQTEKMLHRAAQRSATLASMSDPVITVDRSGCVQMCNKAAEQLLQLSDQEMLGQPVDTLCKLQWNGRGGNVIQGLIESVFSIKEPLLIEQDLVLRRQAPPRIPVSLRISEILDTPEAVGGAVLLLQDISGRAAMQEELNLVAQVFKSSSEGILITDPQPRILRVNDAYLKISGYARDEVIGKDPSILSSGYHDDEFYRTLWQELFETGSWSGEIWNRRKGGEIFPELLNITAVRNENGITTHYVGIFTDISSSKHMQEQLNYLTLFDSLTGLANRNLFQERTSIAIDRAKGSGGSLALLMVDIDNFNTINEVSGHAFGDQLLMEFSKRIADLVKDEALLSRFGGDIFALVIEDSGDGIPVTELAQTLLDVLSVPFYAEGKSVQLTASIGISAYPGDGDDVYELLKCVDNALHHAKRAGKNSYRFFDKQMYDNALIARRIEQGLRCSIERQELQLHYQPQIDIGSGKVRGCEALVRWYPKGVEQILPGQFIPIAEETGQIVAIGKWILREACEQYRRWVSEGCAPSYVAVNVSARQFKDPEFVEVVRGIIEETGMLPDTLMLEVTESVAMEQGEGAIGKLGELKQLGIKLSLDDFGTGYSALSSLQRYPFDTLKIDRSFIVQSQSGDQGAVMLEAIIRMSDGLNLEAIAEGVEDESQLLFLRALGCTLVQGFYYSRPIPGDQLGVLVTAGFKPLDGDK</sequence>
<feature type="domain" description="PAS" evidence="3">
    <location>
        <begin position="257"/>
        <end position="315"/>
    </location>
</feature>
<dbReference type="InterPro" id="IPR035919">
    <property type="entry name" value="EAL_sf"/>
</dbReference>
<dbReference type="NCBIfam" id="TIGR00254">
    <property type="entry name" value="GGDEF"/>
    <property type="match status" value="1"/>
</dbReference>
<keyword evidence="8" id="KW-1185">Reference proteome</keyword>
<evidence type="ECO:0000259" key="2">
    <source>
        <dbReference type="PROSITE" id="PS50110"/>
    </source>
</evidence>
<dbReference type="CDD" id="cd17534">
    <property type="entry name" value="REC_DC-like"/>
    <property type="match status" value="1"/>
</dbReference>
<dbReference type="InterPro" id="IPR001610">
    <property type="entry name" value="PAC"/>
</dbReference>
<evidence type="ECO:0000259" key="5">
    <source>
        <dbReference type="PROSITE" id="PS50883"/>
    </source>
</evidence>
<proteinExistence type="predicted"/>
<dbReference type="CDD" id="cd01948">
    <property type="entry name" value="EAL"/>
    <property type="match status" value="1"/>
</dbReference>
<dbReference type="Pfam" id="PF00989">
    <property type="entry name" value="PAS"/>
    <property type="match status" value="1"/>
</dbReference>
<dbReference type="GO" id="GO:0006355">
    <property type="term" value="P:regulation of DNA-templated transcription"/>
    <property type="evidence" value="ECO:0007669"/>
    <property type="project" value="InterPro"/>
</dbReference>
<dbReference type="InterPro" id="IPR029787">
    <property type="entry name" value="Nucleotide_cyclase"/>
</dbReference>
<evidence type="ECO:0000313" key="7">
    <source>
        <dbReference type="EMBL" id="TVO71946.1"/>
    </source>
</evidence>
<dbReference type="InterPro" id="IPR000014">
    <property type="entry name" value="PAS"/>
</dbReference>
<dbReference type="AlphaFoldDB" id="A0A557S3F2"/>
<dbReference type="InterPro" id="IPR011006">
    <property type="entry name" value="CheY-like_superfamily"/>
</dbReference>
<dbReference type="OrthoDB" id="6597954at2"/>
<dbReference type="Pfam" id="PF00990">
    <property type="entry name" value="GGDEF"/>
    <property type="match status" value="1"/>
</dbReference>
<feature type="domain" description="Response regulatory" evidence="2">
    <location>
        <begin position="3"/>
        <end position="118"/>
    </location>
</feature>
<dbReference type="Pfam" id="PF00072">
    <property type="entry name" value="Response_reg"/>
    <property type="match status" value="1"/>
</dbReference>
<gene>
    <name evidence="7" type="ORF">FHP88_13715</name>
</gene>
<dbReference type="Proteomes" id="UP000316649">
    <property type="component" value="Unassembled WGS sequence"/>
</dbReference>
<dbReference type="SMART" id="SM00267">
    <property type="entry name" value="GGDEF"/>
    <property type="match status" value="1"/>
</dbReference>
<dbReference type="InterPro" id="IPR035965">
    <property type="entry name" value="PAS-like_dom_sf"/>
</dbReference>
<dbReference type="NCBIfam" id="TIGR00229">
    <property type="entry name" value="sensory_box"/>
    <property type="match status" value="2"/>
</dbReference>
<comment type="caution">
    <text evidence="7">The sequence shown here is derived from an EMBL/GenBank/DDBJ whole genome shotgun (WGS) entry which is preliminary data.</text>
</comment>
<evidence type="ECO:0000313" key="8">
    <source>
        <dbReference type="Proteomes" id="UP000316649"/>
    </source>
</evidence>
<feature type="domain" description="GGDEF" evidence="6">
    <location>
        <begin position="414"/>
        <end position="547"/>
    </location>
</feature>
<dbReference type="Gene3D" id="3.40.50.2300">
    <property type="match status" value="1"/>
</dbReference>
<dbReference type="SUPFAM" id="SSF55785">
    <property type="entry name" value="PYP-like sensor domain (PAS domain)"/>
    <property type="match status" value="2"/>
</dbReference>
<dbReference type="CDD" id="cd00130">
    <property type="entry name" value="PAS"/>
    <property type="match status" value="2"/>
</dbReference>
<dbReference type="InterPro" id="IPR001633">
    <property type="entry name" value="EAL_dom"/>
</dbReference>
<dbReference type="InterPro" id="IPR052155">
    <property type="entry name" value="Biofilm_reg_signaling"/>
</dbReference>
<dbReference type="PROSITE" id="PS50112">
    <property type="entry name" value="PAS"/>
    <property type="match status" value="2"/>
</dbReference>
<dbReference type="PROSITE" id="PS50110">
    <property type="entry name" value="RESPONSE_REGULATORY"/>
    <property type="match status" value="1"/>
</dbReference>
<name>A0A557S3F2_9GAMM</name>
<protein>
    <submittedName>
        <fullName evidence="7">EAL domain-containing protein</fullName>
    </submittedName>
</protein>
<organism evidence="7 8">
    <name type="scientific">Sedimenticola selenatireducens</name>
    <dbReference type="NCBI Taxonomy" id="191960"/>
    <lineage>
        <taxon>Bacteria</taxon>
        <taxon>Pseudomonadati</taxon>
        <taxon>Pseudomonadota</taxon>
        <taxon>Gammaproteobacteria</taxon>
        <taxon>Chromatiales</taxon>
        <taxon>Sedimenticolaceae</taxon>
        <taxon>Sedimenticola</taxon>
    </lineage>
</organism>
<dbReference type="Gene3D" id="3.20.20.450">
    <property type="entry name" value="EAL domain"/>
    <property type="match status" value="1"/>
</dbReference>